<organism evidence="2 3">
    <name type="scientific">Eleusine coracana subsp. coracana</name>
    <dbReference type="NCBI Taxonomy" id="191504"/>
    <lineage>
        <taxon>Eukaryota</taxon>
        <taxon>Viridiplantae</taxon>
        <taxon>Streptophyta</taxon>
        <taxon>Embryophyta</taxon>
        <taxon>Tracheophyta</taxon>
        <taxon>Spermatophyta</taxon>
        <taxon>Magnoliopsida</taxon>
        <taxon>Liliopsida</taxon>
        <taxon>Poales</taxon>
        <taxon>Poaceae</taxon>
        <taxon>PACMAD clade</taxon>
        <taxon>Chloridoideae</taxon>
        <taxon>Cynodonteae</taxon>
        <taxon>Eleusininae</taxon>
        <taxon>Eleusine</taxon>
    </lineage>
</organism>
<name>A0AAV5EZF0_ELECO</name>
<dbReference type="AlphaFoldDB" id="A0AAV5EZF0"/>
<reference evidence="2" key="1">
    <citation type="journal article" date="2018" name="DNA Res.">
        <title>Multiple hybrid de novo genome assembly of finger millet, an orphan allotetraploid crop.</title>
        <authorList>
            <person name="Hatakeyama M."/>
            <person name="Aluri S."/>
            <person name="Balachadran M.T."/>
            <person name="Sivarajan S.R."/>
            <person name="Patrignani A."/>
            <person name="Gruter S."/>
            <person name="Poveda L."/>
            <person name="Shimizu-Inatsugi R."/>
            <person name="Baeten J."/>
            <person name="Francoijs K.J."/>
            <person name="Nataraja K.N."/>
            <person name="Reddy Y.A.N."/>
            <person name="Phadnis S."/>
            <person name="Ravikumar R.L."/>
            <person name="Schlapbach R."/>
            <person name="Sreeman S.M."/>
            <person name="Shimizu K.K."/>
        </authorList>
    </citation>
    <scope>NUCLEOTIDE SEQUENCE</scope>
</reference>
<dbReference type="Proteomes" id="UP001054889">
    <property type="component" value="Unassembled WGS sequence"/>
</dbReference>
<dbReference type="EMBL" id="BQKI01000080">
    <property type="protein sequence ID" value="GJN28202.1"/>
    <property type="molecule type" value="Genomic_DNA"/>
</dbReference>
<keyword evidence="1" id="KW-0732">Signal</keyword>
<reference evidence="2" key="2">
    <citation type="submission" date="2021-12" db="EMBL/GenBank/DDBJ databases">
        <title>Resequencing data analysis of finger millet.</title>
        <authorList>
            <person name="Hatakeyama M."/>
            <person name="Aluri S."/>
            <person name="Balachadran M.T."/>
            <person name="Sivarajan S.R."/>
            <person name="Poveda L."/>
            <person name="Shimizu-Inatsugi R."/>
            <person name="Schlapbach R."/>
            <person name="Sreeman S.M."/>
            <person name="Shimizu K.K."/>
        </authorList>
    </citation>
    <scope>NUCLEOTIDE SEQUENCE</scope>
</reference>
<keyword evidence="3" id="KW-1185">Reference proteome</keyword>
<protein>
    <submittedName>
        <fullName evidence="2">Uncharacterized protein</fullName>
    </submittedName>
</protein>
<evidence type="ECO:0000256" key="1">
    <source>
        <dbReference type="SAM" id="SignalP"/>
    </source>
</evidence>
<feature type="chain" id="PRO_5043910247" evidence="1">
    <location>
        <begin position="25"/>
        <end position="70"/>
    </location>
</feature>
<evidence type="ECO:0000313" key="2">
    <source>
        <dbReference type="EMBL" id="GJN28202.1"/>
    </source>
</evidence>
<accession>A0AAV5EZF0</accession>
<sequence>MFGLANVELSLASLLLYFDWEAPGVPDPTQFNMTESFGAESPASCSALSYAYPCPASSSKRMCLFSYRQS</sequence>
<proteinExistence type="predicted"/>
<feature type="signal peptide" evidence="1">
    <location>
        <begin position="1"/>
        <end position="24"/>
    </location>
</feature>
<evidence type="ECO:0000313" key="3">
    <source>
        <dbReference type="Proteomes" id="UP001054889"/>
    </source>
</evidence>
<gene>
    <name evidence="2" type="primary">gb16299</name>
    <name evidence="2" type="ORF">PR202_gb16299</name>
</gene>
<comment type="caution">
    <text evidence="2">The sequence shown here is derived from an EMBL/GenBank/DDBJ whole genome shotgun (WGS) entry which is preliminary data.</text>
</comment>